<keyword evidence="1" id="KW-0812">Transmembrane</keyword>
<proteinExistence type="predicted"/>
<sequence>MKINKKTSIICIIISIIFGTLTFILQQCNELSLSIVASIFASFIVSTVVALIGYFHEREKILNDINDNMRSLYINLLAIKDIMGKIVPEVASITDLRELDYNIIESLASLNIEFMQKMGLEYYNGFSKSSKLPEIINELISFKKEQYKLKYLVTNLYKDTLNYELNEFKIKNVRLQGTKIPTDSVSNQTDYKNFINIKTAKLHEYVAGLIIQLNKLAEEFNKCNRSKLKWSEFKDDLQQETNY</sequence>
<organism evidence="2 3">
    <name type="scientific">Vallitalea longa</name>
    <dbReference type="NCBI Taxonomy" id="2936439"/>
    <lineage>
        <taxon>Bacteria</taxon>
        <taxon>Bacillati</taxon>
        <taxon>Bacillota</taxon>
        <taxon>Clostridia</taxon>
        <taxon>Lachnospirales</taxon>
        <taxon>Vallitaleaceae</taxon>
        <taxon>Vallitalea</taxon>
    </lineage>
</organism>
<feature type="transmembrane region" description="Helical" evidence="1">
    <location>
        <begin position="7"/>
        <end position="25"/>
    </location>
</feature>
<keyword evidence="3" id="KW-1185">Reference proteome</keyword>
<evidence type="ECO:0000313" key="2">
    <source>
        <dbReference type="EMBL" id="GKX31406.1"/>
    </source>
</evidence>
<keyword evidence="1" id="KW-0472">Membrane</keyword>
<evidence type="ECO:0000256" key="1">
    <source>
        <dbReference type="SAM" id="Phobius"/>
    </source>
</evidence>
<dbReference type="Proteomes" id="UP001144256">
    <property type="component" value="Unassembled WGS sequence"/>
</dbReference>
<reference evidence="2" key="1">
    <citation type="submission" date="2022-06" db="EMBL/GenBank/DDBJ databases">
        <title>Vallitalea longa sp. nov., an anaerobic bacterium isolated from marine sediment.</title>
        <authorList>
            <person name="Hirano S."/>
            <person name="Terahara T."/>
            <person name="Mori K."/>
            <person name="Hamada M."/>
            <person name="Matsumoto R."/>
            <person name="Kobayashi T."/>
        </authorList>
    </citation>
    <scope>NUCLEOTIDE SEQUENCE</scope>
    <source>
        <strain evidence="2">SH18-1</strain>
    </source>
</reference>
<keyword evidence="1" id="KW-1133">Transmembrane helix</keyword>
<accession>A0A9W5YEU3</accession>
<dbReference type="AlphaFoldDB" id="A0A9W5YEU3"/>
<name>A0A9W5YEU3_9FIRM</name>
<protein>
    <submittedName>
        <fullName evidence="2">Uncharacterized protein</fullName>
    </submittedName>
</protein>
<evidence type="ECO:0000313" key="3">
    <source>
        <dbReference type="Proteomes" id="UP001144256"/>
    </source>
</evidence>
<dbReference type="EMBL" id="BRLB01000016">
    <property type="protein sequence ID" value="GKX31406.1"/>
    <property type="molecule type" value="Genomic_DNA"/>
</dbReference>
<feature type="transmembrane region" description="Helical" evidence="1">
    <location>
        <begin position="31"/>
        <end position="55"/>
    </location>
</feature>
<dbReference type="RefSeq" id="WP_281818433.1">
    <property type="nucleotide sequence ID" value="NZ_BRLB01000016.1"/>
</dbReference>
<comment type="caution">
    <text evidence="2">The sequence shown here is derived from an EMBL/GenBank/DDBJ whole genome shotgun (WGS) entry which is preliminary data.</text>
</comment>
<gene>
    <name evidence="2" type="ORF">SH1V18_38860</name>
</gene>